<comment type="similarity">
    <text evidence="1">Belongs to the heat shock protein 70 family.</text>
</comment>
<keyword evidence="2" id="KW-0547">Nucleotide-binding</keyword>
<evidence type="ECO:0000313" key="6">
    <source>
        <dbReference type="Proteomes" id="UP001634394"/>
    </source>
</evidence>
<dbReference type="InterPro" id="IPR043129">
    <property type="entry name" value="ATPase_NBD"/>
</dbReference>
<keyword evidence="3" id="KW-0067">ATP-binding</keyword>
<evidence type="ECO:0008006" key="7">
    <source>
        <dbReference type="Google" id="ProtNLM"/>
    </source>
</evidence>
<protein>
    <recommendedName>
        <fullName evidence="7">Heat shock 70 kDa protein 12A</fullName>
    </recommendedName>
</protein>
<gene>
    <name evidence="5" type="ORF">ACJMK2_039179</name>
</gene>
<dbReference type="Proteomes" id="UP001634394">
    <property type="component" value="Unassembled WGS sequence"/>
</dbReference>
<evidence type="ECO:0000313" key="5">
    <source>
        <dbReference type="EMBL" id="KAL3871163.1"/>
    </source>
</evidence>
<keyword evidence="6" id="KW-1185">Reference proteome</keyword>
<dbReference type="SUPFAM" id="SSF53067">
    <property type="entry name" value="Actin-like ATPase domain"/>
    <property type="match status" value="2"/>
</dbReference>
<dbReference type="PRINTS" id="PR00301">
    <property type="entry name" value="HEATSHOCK70"/>
</dbReference>
<dbReference type="Pfam" id="PF00012">
    <property type="entry name" value="HSP70"/>
    <property type="match status" value="1"/>
</dbReference>
<comment type="caution">
    <text evidence="5">The sequence shown here is derived from an EMBL/GenBank/DDBJ whole genome shotgun (WGS) entry which is preliminary data.</text>
</comment>
<evidence type="ECO:0000256" key="1">
    <source>
        <dbReference type="ARBA" id="ARBA00007381"/>
    </source>
</evidence>
<dbReference type="PANTHER" id="PTHR14187">
    <property type="entry name" value="ALPHA KINASE/ELONGATION FACTOR 2 KINASE"/>
    <property type="match status" value="1"/>
</dbReference>
<evidence type="ECO:0000256" key="2">
    <source>
        <dbReference type="ARBA" id="ARBA00022741"/>
    </source>
</evidence>
<proteinExistence type="inferred from homology"/>
<name>A0ABD3WEF7_SINWO</name>
<evidence type="ECO:0000256" key="3">
    <source>
        <dbReference type="ARBA" id="ARBA00022840"/>
    </source>
</evidence>
<organism evidence="5 6">
    <name type="scientific">Sinanodonta woodiana</name>
    <name type="common">Chinese pond mussel</name>
    <name type="synonym">Anodonta woodiana</name>
    <dbReference type="NCBI Taxonomy" id="1069815"/>
    <lineage>
        <taxon>Eukaryota</taxon>
        <taxon>Metazoa</taxon>
        <taxon>Spiralia</taxon>
        <taxon>Lophotrochozoa</taxon>
        <taxon>Mollusca</taxon>
        <taxon>Bivalvia</taxon>
        <taxon>Autobranchia</taxon>
        <taxon>Heteroconchia</taxon>
        <taxon>Palaeoheterodonta</taxon>
        <taxon>Unionida</taxon>
        <taxon>Unionoidea</taxon>
        <taxon>Unionidae</taxon>
        <taxon>Unioninae</taxon>
        <taxon>Sinanodonta</taxon>
    </lineage>
</organism>
<dbReference type="GO" id="GO:0005524">
    <property type="term" value="F:ATP binding"/>
    <property type="evidence" value="ECO:0007669"/>
    <property type="project" value="UniProtKB-KW"/>
</dbReference>
<feature type="compositionally biased region" description="Basic and acidic residues" evidence="4">
    <location>
        <begin position="11"/>
        <end position="21"/>
    </location>
</feature>
<dbReference type="InterPro" id="IPR013126">
    <property type="entry name" value="Hsp_70_fam"/>
</dbReference>
<dbReference type="AlphaFoldDB" id="A0ABD3WEF7"/>
<dbReference type="PANTHER" id="PTHR14187:SF5">
    <property type="entry name" value="HEAT SHOCK 70 KDA PROTEIN 12A"/>
    <property type="match status" value="1"/>
</dbReference>
<accession>A0ABD3WEF7</accession>
<sequence>MDDFLNSASHLHMDDTDDPGHGSDVYSSKNENIWAENDDYVVVAAIDLGTTYSSWACSFRHEYKKDPKNMKAIICRTWNSGDNISEKSPTAILVKDDGKTLDSFGYDAENKYAQFAVDEAEELHTWYYFWRFKMLLYNKKISINMTLESVNGKPLPALKVFALTISYLKNDLLEVVGKKMVDIIKAGRIRWVLTVPAIWDESAKQFMRKAAVEAGIPNEQLTLALEPEVASLYCNVVPVELMDGGEALNFQTGTKYIIIDAGGGTIDITVHEVMGDGTLKEICRPNGGNWGGTAVDKAFEIFMRELVGSSVYDEFKKTDLDDYLSMLRDFELKKRKIEPDKNQTVTIRLPHCLNELFRERCHKDLAGTIRVKGDIDVMKGFFQMVLAEMGEHLKSLFGDASLHGIDTIVLVGGFSESKMLQTYIKSILPNKICIVPSEAGLAVLKGAVLFGHNPSAIGHRICRFTYGVNTSVTFVKGKHREDKRKQIGDEYLCVDIFDIHVHKGQSVKLNEKQAPIQYKPQTKEQKTISFQLYSSTDCIAEYVTDDSCRELGKITVNVLGRPHEDNTVEVSLMFGRTEIQVEARDKKTEKQFNTKIDFI</sequence>
<dbReference type="Gene3D" id="3.30.420.40">
    <property type="match status" value="2"/>
</dbReference>
<reference evidence="5 6" key="1">
    <citation type="submission" date="2024-11" db="EMBL/GenBank/DDBJ databases">
        <title>Chromosome-level genome assembly of the freshwater bivalve Anodonta woodiana.</title>
        <authorList>
            <person name="Chen X."/>
        </authorList>
    </citation>
    <scope>NUCLEOTIDE SEQUENCE [LARGE SCALE GENOMIC DNA]</scope>
    <source>
        <strain evidence="5">MN2024</strain>
        <tissue evidence="5">Gills</tissue>
    </source>
</reference>
<evidence type="ECO:0000256" key="4">
    <source>
        <dbReference type="SAM" id="MobiDB-lite"/>
    </source>
</evidence>
<feature type="region of interest" description="Disordered" evidence="4">
    <location>
        <begin position="1"/>
        <end position="24"/>
    </location>
</feature>
<dbReference type="CDD" id="cd10229">
    <property type="entry name" value="ASKHA_NBD_HSP70_HSPA12"/>
    <property type="match status" value="1"/>
</dbReference>
<dbReference type="EMBL" id="JBJQND010000007">
    <property type="protein sequence ID" value="KAL3871163.1"/>
    <property type="molecule type" value="Genomic_DNA"/>
</dbReference>